<evidence type="ECO:0000313" key="2">
    <source>
        <dbReference type="Proteomes" id="UP000647587"/>
    </source>
</evidence>
<keyword evidence="2" id="KW-1185">Reference proteome</keyword>
<accession>A0ABQ2F4S8</accession>
<evidence type="ECO:0000313" key="1">
    <source>
        <dbReference type="EMBL" id="GGK42325.1"/>
    </source>
</evidence>
<organism evidence="1 2">
    <name type="scientific">Deinococcus malanensis</name>
    <dbReference type="NCBI Taxonomy" id="1706855"/>
    <lineage>
        <taxon>Bacteria</taxon>
        <taxon>Thermotogati</taxon>
        <taxon>Deinococcota</taxon>
        <taxon>Deinococci</taxon>
        <taxon>Deinococcales</taxon>
        <taxon>Deinococcaceae</taxon>
        <taxon>Deinococcus</taxon>
    </lineage>
</organism>
<dbReference type="InterPro" id="IPR036514">
    <property type="entry name" value="SGNH_hydro_sf"/>
</dbReference>
<reference evidence="2" key="1">
    <citation type="journal article" date="2019" name="Int. J. Syst. Evol. Microbiol.">
        <title>The Global Catalogue of Microorganisms (GCM) 10K type strain sequencing project: providing services to taxonomists for standard genome sequencing and annotation.</title>
        <authorList>
            <consortium name="The Broad Institute Genomics Platform"/>
            <consortium name="The Broad Institute Genome Sequencing Center for Infectious Disease"/>
            <person name="Wu L."/>
            <person name="Ma J."/>
        </authorList>
    </citation>
    <scope>NUCLEOTIDE SEQUENCE [LARGE SCALE GENOMIC DNA]</scope>
    <source>
        <strain evidence="2">JCM 30331</strain>
    </source>
</reference>
<comment type="caution">
    <text evidence="1">The sequence shown here is derived from an EMBL/GenBank/DDBJ whole genome shotgun (WGS) entry which is preliminary data.</text>
</comment>
<dbReference type="RefSeq" id="WP_189011969.1">
    <property type="nucleotide sequence ID" value="NZ_BMPP01000031.1"/>
</dbReference>
<dbReference type="SUPFAM" id="SSF52266">
    <property type="entry name" value="SGNH hydrolase"/>
    <property type="match status" value="1"/>
</dbReference>
<protein>
    <recommendedName>
        <fullName evidence="3">SGNH hydrolase-type esterase domain-containing protein</fullName>
    </recommendedName>
</protein>
<proteinExistence type="predicted"/>
<dbReference type="Gene3D" id="3.40.50.1110">
    <property type="entry name" value="SGNH hydrolase"/>
    <property type="match status" value="1"/>
</dbReference>
<name>A0ABQ2F4S8_9DEIO</name>
<dbReference type="EMBL" id="BMPP01000031">
    <property type="protein sequence ID" value="GGK42325.1"/>
    <property type="molecule type" value="Genomic_DNA"/>
</dbReference>
<sequence>MQPRDLTDTGATIVMATLFNPAPLLSDSLASHVEPRITAMNAVVRSLSAQHGVLCVDGATSINASNSYIWSADRKHPNGLGHLLIARGVVDALSRHTGEPLAIAAVQLTEELTGRYGLVPEELTALQAPLPH</sequence>
<dbReference type="Proteomes" id="UP000647587">
    <property type="component" value="Unassembled WGS sequence"/>
</dbReference>
<gene>
    <name evidence="1" type="ORF">GCM10008955_40100</name>
</gene>
<evidence type="ECO:0008006" key="3">
    <source>
        <dbReference type="Google" id="ProtNLM"/>
    </source>
</evidence>